<sequence length="56" mass="6658">MSEERWRIGGPSHEHSRSRFSLQFGFDDISDLGRASERRDRWMEEHLEPGAQVIWS</sequence>
<dbReference type="EMBL" id="JAMKFE010000001">
    <property type="protein sequence ID" value="MCM5678273.1"/>
    <property type="molecule type" value="Genomic_DNA"/>
</dbReference>
<reference evidence="1" key="1">
    <citation type="submission" date="2022-05" db="EMBL/GenBank/DDBJ databases">
        <title>Schlegelella sp. nov., isolated from mangrove soil.</title>
        <authorList>
            <person name="Liu Y."/>
            <person name="Ge X."/>
            <person name="Liu W."/>
        </authorList>
    </citation>
    <scope>NUCLEOTIDE SEQUENCE</scope>
    <source>
        <strain evidence="1">S2-27</strain>
    </source>
</reference>
<gene>
    <name evidence="1" type="ORF">M8A51_01880</name>
</gene>
<protein>
    <submittedName>
        <fullName evidence="1">Uncharacterized protein</fullName>
    </submittedName>
</protein>
<dbReference type="Proteomes" id="UP001165541">
    <property type="component" value="Unassembled WGS sequence"/>
</dbReference>
<name>A0ABT0YK31_9BURK</name>
<proteinExistence type="predicted"/>
<evidence type="ECO:0000313" key="1">
    <source>
        <dbReference type="EMBL" id="MCM5678273.1"/>
    </source>
</evidence>
<accession>A0ABT0YK31</accession>
<organism evidence="1 2">
    <name type="scientific">Caldimonas mangrovi</name>
    <dbReference type="NCBI Taxonomy" id="2944811"/>
    <lineage>
        <taxon>Bacteria</taxon>
        <taxon>Pseudomonadati</taxon>
        <taxon>Pseudomonadota</taxon>
        <taxon>Betaproteobacteria</taxon>
        <taxon>Burkholderiales</taxon>
        <taxon>Sphaerotilaceae</taxon>
        <taxon>Caldimonas</taxon>
    </lineage>
</organism>
<evidence type="ECO:0000313" key="2">
    <source>
        <dbReference type="Proteomes" id="UP001165541"/>
    </source>
</evidence>
<comment type="caution">
    <text evidence="1">The sequence shown here is derived from an EMBL/GenBank/DDBJ whole genome shotgun (WGS) entry which is preliminary data.</text>
</comment>
<keyword evidence="2" id="KW-1185">Reference proteome</keyword>